<dbReference type="EMBL" id="JANJ01000001">
    <property type="protein sequence ID" value="EXI63094.1"/>
    <property type="molecule type" value="Genomic_DNA"/>
</dbReference>
<evidence type="ECO:0000256" key="1">
    <source>
        <dbReference type="ARBA" id="ARBA00004459"/>
    </source>
</evidence>
<dbReference type="RefSeq" id="WP_042801642.1">
    <property type="nucleotide sequence ID" value="NZ_AVSP01000004.1"/>
</dbReference>
<dbReference type="OrthoDB" id="9812878at2"/>
<keyword evidence="6" id="KW-0449">Lipoprotein</keyword>
<dbReference type="CDD" id="cd13598">
    <property type="entry name" value="PBP2_lipoprotein_IlpA_like"/>
    <property type="match status" value="1"/>
</dbReference>
<evidence type="ECO:0000256" key="7">
    <source>
        <dbReference type="PIRSR" id="PIRSR002854-1"/>
    </source>
</evidence>
<keyword evidence="5" id="KW-0564">Palmitate</keyword>
<dbReference type="STRING" id="1122190.GCA_000621105_00232"/>
<dbReference type="NCBIfam" id="TIGR00363">
    <property type="entry name" value="MetQ/NlpA family lipoprotein"/>
    <property type="match status" value="1"/>
</dbReference>
<dbReference type="Gene3D" id="3.40.190.10">
    <property type="entry name" value="Periplasmic binding protein-like II"/>
    <property type="match status" value="2"/>
</dbReference>
<sequence length="263" mass="29283">MKLNKILSVFAISTLFLTACNDKVEKLKVGVISGPEHKVMEVAAKIAKEKYNRDIELVIFTDYATPNEALNKGDLDLNAFQHKPYLDNQIQEKGYKLVPVGNTFVYPIAAYSKKIKSLDQLKDGDTIAVPNDPTNLARALILLEKQGLIKLRADAGLKATSVDIVENPRQLVIQEIEAPLLPRTLDDVAFSIINTTYAGQNGLTPTKDGLFVEDKDSPYVNLIVARENNQHSEAVKDFVKAYQTEEVYNKANEEFKGAMVKGW</sequence>
<evidence type="ECO:0000256" key="6">
    <source>
        <dbReference type="ARBA" id="ARBA00023288"/>
    </source>
</evidence>
<evidence type="ECO:0000313" key="8">
    <source>
        <dbReference type="EMBL" id="EXI63094.1"/>
    </source>
</evidence>
<dbReference type="NCBIfam" id="NF008285">
    <property type="entry name" value="PRK11063.1"/>
    <property type="match status" value="1"/>
</dbReference>
<evidence type="ECO:0000313" key="9">
    <source>
        <dbReference type="Proteomes" id="UP000054123"/>
    </source>
</evidence>
<dbReference type="SUPFAM" id="SSF53850">
    <property type="entry name" value="Periplasmic binding protein-like II"/>
    <property type="match status" value="1"/>
</dbReference>
<keyword evidence="9" id="KW-1185">Reference proteome</keyword>
<evidence type="ECO:0000256" key="2">
    <source>
        <dbReference type="ARBA" id="ARBA00008973"/>
    </source>
</evidence>
<reference evidence="8 9" key="1">
    <citation type="journal article" date="2014" name="Genome Announc.">
        <title>Genome Sequence of a Presumptive Mannheimia haemolytica Strain with an A1/A6-Cross-Reactive Serotype from a White-Tailed Deer (Odocoileus virginianus).</title>
        <authorList>
            <person name="Lawrence P.K."/>
            <person name="Bey R.F."/>
            <person name="Wiener B."/>
            <person name="Kittichotirat W."/>
            <person name="Bumgarner R.E."/>
        </authorList>
    </citation>
    <scope>NUCLEOTIDE SEQUENCE [LARGE SCALE GENOMIC DNA]</scope>
    <source>
        <strain evidence="8 9">PKL10</strain>
    </source>
</reference>
<dbReference type="InterPro" id="IPR004872">
    <property type="entry name" value="Lipoprotein_NlpA"/>
</dbReference>
<evidence type="ECO:0000256" key="5">
    <source>
        <dbReference type="ARBA" id="ARBA00023139"/>
    </source>
</evidence>
<gene>
    <name evidence="8" type="primary">metQ</name>
    <name evidence="8" type="ORF">AK33_01435</name>
</gene>
<keyword evidence="4" id="KW-0472">Membrane</keyword>
<protein>
    <submittedName>
        <fullName evidence="8">Methionine ABC transporter substrate-binding protein</fullName>
    </submittedName>
</protein>
<dbReference type="Proteomes" id="UP000054123">
    <property type="component" value="Unassembled WGS sequence"/>
</dbReference>
<comment type="subcellular location">
    <subcellularLocation>
        <location evidence="1">Cell outer membrane</location>
        <topology evidence="1">Lipid-anchor</topology>
    </subcellularLocation>
</comment>
<dbReference type="PATRIC" id="fig|1450449.3.peg.242"/>
<organism evidence="8 9">
    <name type="scientific">Mannheimia granulomatis</name>
    <dbReference type="NCBI Taxonomy" id="85402"/>
    <lineage>
        <taxon>Bacteria</taxon>
        <taxon>Pseudomonadati</taxon>
        <taxon>Pseudomonadota</taxon>
        <taxon>Gammaproteobacteria</taxon>
        <taxon>Pasteurellales</taxon>
        <taxon>Pasteurellaceae</taxon>
        <taxon>Mannheimia</taxon>
    </lineage>
</organism>
<comment type="caution">
    <text evidence="8">The sequence shown here is derived from an EMBL/GenBank/DDBJ whole genome shotgun (WGS) entry which is preliminary data.</text>
</comment>
<dbReference type="PIRSF" id="PIRSF002854">
    <property type="entry name" value="MetQ"/>
    <property type="match status" value="1"/>
</dbReference>
<feature type="lipid moiety-binding region" description="S-diacylglycerol cysteine" evidence="7">
    <location>
        <position position="20"/>
    </location>
</feature>
<dbReference type="GO" id="GO:0009279">
    <property type="term" value="C:cell outer membrane"/>
    <property type="evidence" value="ECO:0007669"/>
    <property type="project" value="UniProtKB-SubCell"/>
</dbReference>
<evidence type="ECO:0000256" key="4">
    <source>
        <dbReference type="ARBA" id="ARBA00023136"/>
    </source>
</evidence>
<dbReference type="PROSITE" id="PS51257">
    <property type="entry name" value="PROKAR_LIPOPROTEIN"/>
    <property type="match status" value="1"/>
</dbReference>
<dbReference type="AlphaFoldDB" id="A0A011P9U9"/>
<name>A0A011P9U9_9PAST</name>
<comment type="similarity">
    <text evidence="2">Belongs to the NlpA lipoprotein family.</text>
</comment>
<dbReference type="PANTHER" id="PTHR30429:SF1">
    <property type="entry name" value="D-METHIONINE-BINDING LIPOPROTEIN METQ-RELATED"/>
    <property type="match status" value="1"/>
</dbReference>
<dbReference type="Pfam" id="PF03180">
    <property type="entry name" value="Lipoprotein_9"/>
    <property type="match status" value="1"/>
</dbReference>
<keyword evidence="3" id="KW-0732">Signal</keyword>
<evidence type="ECO:0000256" key="3">
    <source>
        <dbReference type="ARBA" id="ARBA00022729"/>
    </source>
</evidence>
<accession>A0A011P9U9</accession>
<proteinExistence type="inferred from homology"/>
<dbReference type="PANTHER" id="PTHR30429">
    <property type="entry name" value="D-METHIONINE-BINDING LIPOPROTEIN METQ"/>
    <property type="match status" value="1"/>
</dbReference>